<evidence type="ECO:0000259" key="1">
    <source>
        <dbReference type="Pfam" id="PF00144"/>
    </source>
</evidence>
<gene>
    <name evidence="2" type="ORF">AOQ84DRAFT_219763</name>
</gene>
<dbReference type="Gene3D" id="3.40.710.10">
    <property type="entry name" value="DD-peptidase/beta-lactamase superfamily"/>
    <property type="match status" value="1"/>
</dbReference>
<evidence type="ECO:0000313" key="2">
    <source>
        <dbReference type="EMBL" id="OCL14775.1"/>
    </source>
</evidence>
<dbReference type="InterPro" id="IPR001466">
    <property type="entry name" value="Beta-lactam-related"/>
</dbReference>
<name>A0A8E2FDE2_9PEZI</name>
<organism evidence="2 3">
    <name type="scientific">Glonium stellatum</name>
    <dbReference type="NCBI Taxonomy" id="574774"/>
    <lineage>
        <taxon>Eukaryota</taxon>
        <taxon>Fungi</taxon>
        <taxon>Dikarya</taxon>
        <taxon>Ascomycota</taxon>
        <taxon>Pezizomycotina</taxon>
        <taxon>Dothideomycetes</taxon>
        <taxon>Pleosporomycetidae</taxon>
        <taxon>Gloniales</taxon>
        <taxon>Gloniaceae</taxon>
        <taxon>Glonium</taxon>
    </lineage>
</organism>
<dbReference type="PANTHER" id="PTHR43283:SF7">
    <property type="entry name" value="BETA-LACTAMASE-RELATED DOMAIN-CONTAINING PROTEIN"/>
    <property type="match status" value="1"/>
</dbReference>
<dbReference type="InterPro" id="IPR050789">
    <property type="entry name" value="Diverse_Enzym_Activities"/>
</dbReference>
<evidence type="ECO:0000313" key="3">
    <source>
        <dbReference type="Proteomes" id="UP000250140"/>
    </source>
</evidence>
<keyword evidence="3" id="KW-1185">Reference proteome</keyword>
<dbReference type="EMBL" id="KV748534">
    <property type="protein sequence ID" value="OCL14775.1"/>
    <property type="molecule type" value="Genomic_DNA"/>
</dbReference>
<dbReference type="Proteomes" id="UP000250140">
    <property type="component" value="Unassembled WGS sequence"/>
</dbReference>
<dbReference type="InterPro" id="IPR012338">
    <property type="entry name" value="Beta-lactam/transpept-like"/>
</dbReference>
<dbReference type="AlphaFoldDB" id="A0A8E2FDE2"/>
<protein>
    <submittedName>
        <fullName evidence="2">Beta-lactamase/transpeptidase-like protein</fullName>
    </submittedName>
</protein>
<sequence>MADSTEFHYAGLWSGTDSDDPFGHYTELEIFKDEGYVMRLHDRKYAELPEARLVWQSNTAFQAIFPHWIISQPMIIMGVFHQDKALSLGIYGNGMTGLENWTVELKKDNFSTIAYRQPRDHLSYTYHTPCVKQDDRFYEASPAANQGICPDLLERTMSSLIESCSGSHSSPAIPRLEGLLILKNGKLIFEEYLWGMAKDSQHLISSCTKSLVAILTCILVDKGMASLDDVVSDYFDTTTNWSQEEPIRLRHMLAMASGTQPPDKYVILETTSIESTVFGLPRTSSPGSKYIYDNGLPMILGCFIQARSGLSVETFARKYLFEPLNITNYRWTRMRQKAADGTHDVLTSGGFYMTLRDMSKIGQLMLDQGVYGGSRILSTESAKLSVQQQTPKGQYPYGFFWHLSTEDYRHFPNIDGFMALGQGQQLIAVFPPADLVVAAVSSSWVLGPNGSLDWKLMEILGNTLIKGLSS</sequence>
<proteinExistence type="predicted"/>
<accession>A0A8E2FDE2</accession>
<feature type="domain" description="Beta-lactamase-related" evidence="1">
    <location>
        <begin position="179"/>
        <end position="457"/>
    </location>
</feature>
<dbReference type="Pfam" id="PF00144">
    <property type="entry name" value="Beta-lactamase"/>
    <property type="match status" value="1"/>
</dbReference>
<dbReference type="OrthoDB" id="5946976at2759"/>
<dbReference type="SUPFAM" id="SSF56601">
    <property type="entry name" value="beta-lactamase/transpeptidase-like"/>
    <property type="match status" value="1"/>
</dbReference>
<reference evidence="2 3" key="1">
    <citation type="journal article" date="2016" name="Nat. Commun.">
        <title>Ectomycorrhizal ecology is imprinted in the genome of the dominant symbiotic fungus Cenococcum geophilum.</title>
        <authorList>
            <consortium name="DOE Joint Genome Institute"/>
            <person name="Peter M."/>
            <person name="Kohler A."/>
            <person name="Ohm R.A."/>
            <person name="Kuo A."/>
            <person name="Krutzmann J."/>
            <person name="Morin E."/>
            <person name="Arend M."/>
            <person name="Barry K.W."/>
            <person name="Binder M."/>
            <person name="Choi C."/>
            <person name="Clum A."/>
            <person name="Copeland A."/>
            <person name="Grisel N."/>
            <person name="Haridas S."/>
            <person name="Kipfer T."/>
            <person name="LaButti K."/>
            <person name="Lindquist E."/>
            <person name="Lipzen A."/>
            <person name="Maire R."/>
            <person name="Meier B."/>
            <person name="Mihaltcheva S."/>
            <person name="Molinier V."/>
            <person name="Murat C."/>
            <person name="Poggeler S."/>
            <person name="Quandt C.A."/>
            <person name="Sperisen C."/>
            <person name="Tritt A."/>
            <person name="Tisserant E."/>
            <person name="Crous P.W."/>
            <person name="Henrissat B."/>
            <person name="Nehls U."/>
            <person name="Egli S."/>
            <person name="Spatafora J.W."/>
            <person name="Grigoriev I.V."/>
            <person name="Martin F.M."/>
        </authorList>
    </citation>
    <scope>NUCLEOTIDE SEQUENCE [LARGE SCALE GENOMIC DNA]</scope>
    <source>
        <strain evidence="2 3">CBS 207.34</strain>
    </source>
</reference>
<dbReference type="PANTHER" id="PTHR43283">
    <property type="entry name" value="BETA-LACTAMASE-RELATED"/>
    <property type="match status" value="1"/>
</dbReference>